<evidence type="ECO:0000313" key="3">
    <source>
        <dbReference type="Proteomes" id="UP000076234"/>
    </source>
</evidence>
<sequence length="530" mass="56202">MSELDRAAMTLAGLTLAFLIAVAIVWWIRRPRPQVTLPKAPRMPRAMRMPRLPRRAEPEIEPVEIAPARLARLRAQPVYDPLPEDEPPTEVAPIAAETDTPSDALPPEPIEEMLAAQVQAVEAQAHGASEPLPIMDNPAAGHAVPASQARLVAQIPPRDAILTRNWVGGRPRLPGAMPWPRIEGTDADFIAQIACADLPAGLWDGLGPRTGALAFFVHPETGAATALHLPEVGPPRAAPKPVGRAYFRPAGLEDEALHRLAVRAFPEWAVDVRGADAPGTLAGADAADAFFAATGYDLADPAFHPFDWPTMTGLAALLAARLPTLETGTAPPPDASDELTEALADAAATNRDAAERAREILAIIDESAGQAGFSASDATAVMTALHAIHWSRVVVEGDAESGEDRTETITLPLTRHHPDAELWVSDYRALLFDHARHRWCADPDTLSAPARALFEPVWAALAAADAPLVGGPPRHYAPGFDEERDAMLVELPASALTGIAPAQGASLILAIRKADLAVGNFAALKALTGN</sequence>
<organism evidence="2 3">
    <name type="scientific">Sphingopyxis terrae subsp. terrae NBRC 15098</name>
    <dbReference type="NCBI Taxonomy" id="1219058"/>
    <lineage>
        <taxon>Bacteria</taxon>
        <taxon>Pseudomonadati</taxon>
        <taxon>Pseudomonadota</taxon>
        <taxon>Alphaproteobacteria</taxon>
        <taxon>Sphingomonadales</taxon>
        <taxon>Sphingomonadaceae</taxon>
        <taxon>Sphingopyxis</taxon>
    </lineage>
</organism>
<dbReference type="RefSeq" id="WP_062901437.1">
    <property type="nucleotide sequence ID" value="NZ_CP013342.1"/>
</dbReference>
<evidence type="ECO:0000313" key="2">
    <source>
        <dbReference type="EMBL" id="AMU94600.1"/>
    </source>
</evidence>
<accession>A0A142VXR8</accession>
<reference evidence="2 3" key="2">
    <citation type="journal article" date="2016" name="Genome Announc.">
        <title>Complete Genome Sequence of Sphingopyxis terrae Strain 203-1 (NBRC 111660), a Polyethylene Glycol Degrader.</title>
        <authorList>
            <person name="Ohtsubo Y."/>
            <person name="Nonoyama S."/>
            <person name="Nagata Y."/>
            <person name="Numata M."/>
            <person name="Tsuchikane K."/>
            <person name="Hosoyama A."/>
            <person name="Yamazoe A."/>
            <person name="Tsuda M."/>
            <person name="Fujita N."/>
            <person name="Kawai F."/>
        </authorList>
    </citation>
    <scope>NUCLEOTIDE SEQUENCE [LARGE SCALE GENOMIC DNA]</scope>
    <source>
        <strain evidence="2 3">203-1</strain>
    </source>
</reference>
<protein>
    <recommendedName>
        <fullName evidence="4">DUF1963 domain-containing protein</fullName>
    </recommendedName>
</protein>
<dbReference type="Proteomes" id="UP000076234">
    <property type="component" value="Chromosome"/>
</dbReference>
<dbReference type="Pfam" id="PF09234">
    <property type="entry name" value="DUF1963"/>
    <property type="match status" value="1"/>
</dbReference>
<keyword evidence="1" id="KW-0812">Transmembrane</keyword>
<evidence type="ECO:0008006" key="4">
    <source>
        <dbReference type="Google" id="ProtNLM"/>
    </source>
</evidence>
<name>A0A142VXR8_9SPHN</name>
<dbReference type="STRING" id="1219058.AOA14_08260"/>
<dbReference type="AlphaFoldDB" id="A0A142VXR8"/>
<gene>
    <name evidence="2" type="ORF">AOA14_08260</name>
</gene>
<dbReference type="InterPro" id="IPR015315">
    <property type="entry name" value="DUF1963"/>
</dbReference>
<dbReference type="InterPro" id="IPR035948">
    <property type="entry name" value="YwqG-like_sf"/>
</dbReference>
<feature type="transmembrane region" description="Helical" evidence="1">
    <location>
        <begin position="7"/>
        <end position="28"/>
    </location>
</feature>
<keyword evidence="1" id="KW-0472">Membrane</keyword>
<evidence type="ECO:0000256" key="1">
    <source>
        <dbReference type="SAM" id="Phobius"/>
    </source>
</evidence>
<dbReference type="SUPFAM" id="SSF103032">
    <property type="entry name" value="Hypothetical protein YwqG"/>
    <property type="match status" value="1"/>
</dbReference>
<proteinExistence type="predicted"/>
<reference evidence="3" key="1">
    <citation type="submission" date="2015-11" db="EMBL/GenBank/DDBJ databases">
        <title>Complete genome sequence of a polyethylene glycol-degrading strain Sphingopyxis terrae strain 203-1 (NBRC 15098).</title>
        <authorList>
            <person name="Yoshiyuki O."/>
            <person name="Shouta N."/>
            <person name="Nagata Y."/>
            <person name="Numata M."/>
            <person name="Tsuchikane K."/>
            <person name="Hosoyama A."/>
            <person name="Yamazoe A."/>
            <person name="Tsuda M."/>
            <person name="Fujita N."/>
            <person name="Kawai F."/>
        </authorList>
    </citation>
    <scope>NUCLEOTIDE SEQUENCE [LARGE SCALE GENOMIC DNA]</scope>
    <source>
        <strain evidence="3">203-1</strain>
    </source>
</reference>
<keyword evidence="1" id="KW-1133">Transmembrane helix</keyword>
<dbReference type="KEGG" id="ster:AOA14_08260"/>
<dbReference type="EMBL" id="CP013342">
    <property type="protein sequence ID" value="AMU94600.1"/>
    <property type="molecule type" value="Genomic_DNA"/>
</dbReference>
<dbReference type="Gene3D" id="2.30.320.10">
    <property type="entry name" value="YwqG-like"/>
    <property type="match status" value="1"/>
</dbReference>